<dbReference type="Pfam" id="PF24827">
    <property type="entry name" value="AstE_AspA_cat"/>
    <property type="match status" value="1"/>
</dbReference>
<dbReference type="InterPro" id="IPR055438">
    <property type="entry name" value="AstE_AspA_cat"/>
</dbReference>
<keyword evidence="7" id="KW-1185">Reference proteome</keyword>
<evidence type="ECO:0000313" key="7">
    <source>
        <dbReference type="Proteomes" id="UP000307657"/>
    </source>
</evidence>
<dbReference type="AlphaFoldDB" id="A0A4V5LQC0"/>
<sequence>MVEIYNKALKTTIKVNRLIRKIKGKEKGATMVYFGGIHGNETAGVFALKQVLECINPKHVKGTIYGISGNLNALKSNMRFIDQDLNRVWLNENISKLEEKKSLSTEEKEQQELYSILKEILNNEKGPFYFIDLHTTSSKTLPFITINDALINRKFSSLFPVPIVLGIEEYLDGPLLSYINQLGYVSLGFESGQHDELSAVTNNIAFIYLSLVYAGVLEQNKVNDFEQHYDTLVKASHKNKEIFEVVYLHRLKKTEDFKMKPNFKSFQSVKKGEHLATEQNVSITSPYTAKIFMPLYQTKGNEGFFIIKKIHPFFLRLSEIIRKLKMDTLITLLPGITWMDKEQGVLKVNLKVTKYLAKQIFHLFGYRNKQKNNTYMLLFNRERTSKKNMYKNLKWYKRVS</sequence>
<reference evidence="6 7" key="1">
    <citation type="submission" date="2019-04" db="EMBL/GenBank/DDBJ databases">
        <title>Lacinutrix sp. nov., isolated from marine water.</title>
        <authorList>
            <person name="Kim W."/>
        </authorList>
    </citation>
    <scope>NUCLEOTIDE SEQUENCE [LARGE SCALE GENOMIC DNA]</scope>
    <source>
        <strain evidence="6 7">CAU 1491</strain>
    </source>
</reference>
<dbReference type="GO" id="GO:0005829">
    <property type="term" value="C:cytosol"/>
    <property type="evidence" value="ECO:0007669"/>
    <property type="project" value="TreeGrafter"/>
</dbReference>
<feature type="domain" description="Succinylglutamate desuccinylase/Aspartoacylase catalytic" evidence="5">
    <location>
        <begin position="28"/>
        <end position="165"/>
    </location>
</feature>
<dbReference type="OrthoDB" id="1523003at2"/>
<dbReference type="PANTHER" id="PTHR15162">
    <property type="entry name" value="ASPARTOACYLASE"/>
    <property type="match status" value="1"/>
</dbReference>
<dbReference type="EMBL" id="SUPL01000005">
    <property type="protein sequence ID" value="TJY34809.1"/>
    <property type="molecule type" value="Genomic_DNA"/>
</dbReference>
<evidence type="ECO:0000256" key="4">
    <source>
        <dbReference type="ARBA" id="ARBA00022833"/>
    </source>
</evidence>
<evidence type="ECO:0000256" key="3">
    <source>
        <dbReference type="ARBA" id="ARBA00022801"/>
    </source>
</evidence>
<keyword evidence="4" id="KW-0862">Zinc</keyword>
<keyword evidence="2" id="KW-0479">Metal-binding</keyword>
<proteinExistence type="predicted"/>
<protein>
    <submittedName>
        <fullName evidence="6">Succinylglutamate desuccinylase/aspartoacylase family protein</fullName>
    </submittedName>
</protein>
<evidence type="ECO:0000256" key="1">
    <source>
        <dbReference type="ARBA" id="ARBA00001947"/>
    </source>
</evidence>
<dbReference type="PANTHER" id="PTHR15162:SF7">
    <property type="entry name" value="SUCCINYLGLUTAMATE DESUCCINYLASE"/>
    <property type="match status" value="1"/>
</dbReference>
<accession>A0A4V5LQC0</accession>
<dbReference type="InterPro" id="IPR050178">
    <property type="entry name" value="AspA/AstE_fam"/>
</dbReference>
<dbReference type="GO" id="GO:0016788">
    <property type="term" value="F:hydrolase activity, acting on ester bonds"/>
    <property type="evidence" value="ECO:0007669"/>
    <property type="project" value="InterPro"/>
</dbReference>
<dbReference type="GO" id="GO:0046872">
    <property type="term" value="F:metal ion binding"/>
    <property type="evidence" value="ECO:0007669"/>
    <property type="project" value="UniProtKB-KW"/>
</dbReference>
<dbReference type="Gene3D" id="3.40.630.10">
    <property type="entry name" value="Zn peptidases"/>
    <property type="match status" value="1"/>
</dbReference>
<dbReference type="RefSeq" id="WP_136843978.1">
    <property type="nucleotide sequence ID" value="NZ_SUPL01000005.1"/>
</dbReference>
<keyword evidence="3" id="KW-0378">Hydrolase</keyword>
<dbReference type="SUPFAM" id="SSF53187">
    <property type="entry name" value="Zn-dependent exopeptidases"/>
    <property type="match status" value="1"/>
</dbReference>
<evidence type="ECO:0000256" key="2">
    <source>
        <dbReference type="ARBA" id="ARBA00022723"/>
    </source>
</evidence>
<organism evidence="6 7">
    <name type="scientific">Pontimicrobium aquaticum</name>
    <dbReference type="NCBI Taxonomy" id="2565367"/>
    <lineage>
        <taxon>Bacteria</taxon>
        <taxon>Pseudomonadati</taxon>
        <taxon>Bacteroidota</taxon>
        <taxon>Flavobacteriia</taxon>
        <taxon>Flavobacteriales</taxon>
        <taxon>Flavobacteriaceae</taxon>
        <taxon>Pontimicrobium</taxon>
    </lineage>
</organism>
<comment type="cofactor">
    <cofactor evidence="1">
        <name>Zn(2+)</name>
        <dbReference type="ChEBI" id="CHEBI:29105"/>
    </cofactor>
</comment>
<comment type="caution">
    <text evidence="6">The sequence shown here is derived from an EMBL/GenBank/DDBJ whole genome shotgun (WGS) entry which is preliminary data.</text>
</comment>
<evidence type="ECO:0000259" key="5">
    <source>
        <dbReference type="Pfam" id="PF24827"/>
    </source>
</evidence>
<dbReference type="Proteomes" id="UP000307657">
    <property type="component" value="Unassembled WGS sequence"/>
</dbReference>
<name>A0A4V5LQC0_9FLAO</name>
<gene>
    <name evidence="6" type="ORF">E5167_10915</name>
</gene>
<evidence type="ECO:0000313" key="6">
    <source>
        <dbReference type="EMBL" id="TJY34809.1"/>
    </source>
</evidence>